<proteinExistence type="predicted"/>
<accession>A0A0K2T6H5</accession>
<organism evidence="1">
    <name type="scientific">Lepeophtheirus salmonis</name>
    <name type="common">Salmon louse</name>
    <name type="synonym">Caligus salmonis</name>
    <dbReference type="NCBI Taxonomy" id="72036"/>
    <lineage>
        <taxon>Eukaryota</taxon>
        <taxon>Metazoa</taxon>
        <taxon>Ecdysozoa</taxon>
        <taxon>Arthropoda</taxon>
        <taxon>Crustacea</taxon>
        <taxon>Multicrustacea</taxon>
        <taxon>Hexanauplia</taxon>
        <taxon>Copepoda</taxon>
        <taxon>Siphonostomatoida</taxon>
        <taxon>Caligidae</taxon>
        <taxon>Lepeophtheirus</taxon>
    </lineage>
</organism>
<dbReference type="AlphaFoldDB" id="A0A0K2T6H5"/>
<evidence type="ECO:0000313" key="1">
    <source>
        <dbReference type="EMBL" id="CDW21638.1"/>
    </source>
</evidence>
<dbReference type="EMBL" id="HACA01004278">
    <property type="protein sequence ID" value="CDW21639.1"/>
    <property type="molecule type" value="Transcribed_RNA"/>
</dbReference>
<name>A0A0K2T6H5_LEPSM</name>
<reference evidence="1" key="1">
    <citation type="submission" date="2014-05" db="EMBL/GenBank/DDBJ databases">
        <authorList>
            <person name="Chronopoulou M."/>
        </authorList>
    </citation>
    <scope>NUCLEOTIDE SEQUENCE</scope>
    <source>
        <tissue evidence="1">Whole organism</tissue>
    </source>
</reference>
<dbReference type="EMBL" id="HACA01004277">
    <property type="protein sequence ID" value="CDW21638.1"/>
    <property type="molecule type" value="Transcribed_RNA"/>
</dbReference>
<protein>
    <submittedName>
        <fullName evidence="1">Uncharacterized protein</fullName>
    </submittedName>
</protein>
<sequence>MSLHLDTFECQKMSPIWFYISPYYFSYRGSSGTRNSKTWCKIEHS</sequence>